<dbReference type="GO" id="GO:0008270">
    <property type="term" value="F:zinc ion binding"/>
    <property type="evidence" value="ECO:0007669"/>
    <property type="project" value="UniProtKB-KW"/>
</dbReference>
<dbReference type="AlphaFoldDB" id="A0A9Q0HHZ2"/>
<evidence type="ECO:0000256" key="3">
    <source>
        <dbReference type="ARBA" id="ARBA00022737"/>
    </source>
</evidence>
<evidence type="ECO:0000313" key="10">
    <source>
        <dbReference type="EMBL" id="KAJ4965020.1"/>
    </source>
</evidence>
<comment type="caution">
    <text evidence="10">The sequence shown here is derived from an EMBL/GenBank/DDBJ whole genome shotgun (WGS) entry which is preliminary data.</text>
</comment>
<dbReference type="InterPro" id="IPR044715">
    <property type="entry name" value="WDR86-like"/>
</dbReference>
<feature type="repeat" description="WD" evidence="7">
    <location>
        <begin position="708"/>
        <end position="747"/>
    </location>
</feature>
<dbReference type="SMART" id="SM00220">
    <property type="entry name" value="S_TKc"/>
    <property type="match status" value="1"/>
</dbReference>
<dbReference type="PROSITE" id="PS00678">
    <property type="entry name" value="WD_REPEATS_1"/>
    <property type="match status" value="1"/>
</dbReference>
<dbReference type="PROSITE" id="PS50089">
    <property type="entry name" value="ZF_RING_2"/>
    <property type="match status" value="1"/>
</dbReference>
<dbReference type="SUPFAM" id="SSF56112">
    <property type="entry name" value="Protein kinase-like (PK-like)"/>
    <property type="match status" value="1"/>
</dbReference>
<evidence type="ECO:0000256" key="6">
    <source>
        <dbReference type="PROSITE-ProRule" id="PRU00175"/>
    </source>
</evidence>
<keyword evidence="1 7" id="KW-0853">WD repeat</keyword>
<dbReference type="OrthoDB" id="674604at2759"/>
<dbReference type="Gene3D" id="2.130.10.10">
    <property type="entry name" value="YVTN repeat-like/Quinoprotein amine dehydrogenase"/>
    <property type="match status" value="2"/>
</dbReference>
<evidence type="ECO:0000256" key="7">
    <source>
        <dbReference type="PROSITE-ProRule" id="PRU00221"/>
    </source>
</evidence>
<gene>
    <name evidence="10" type="ORF">NE237_016869</name>
</gene>
<dbReference type="Gene3D" id="1.10.510.10">
    <property type="entry name" value="Transferase(Phosphotransferase) domain 1"/>
    <property type="match status" value="1"/>
</dbReference>
<dbReference type="SMART" id="SM00320">
    <property type="entry name" value="WD40"/>
    <property type="match status" value="5"/>
</dbReference>
<dbReference type="InterPro" id="IPR036322">
    <property type="entry name" value="WD40_repeat_dom_sf"/>
</dbReference>
<dbReference type="InterPro" id="IPR013083">
    <property type="entry name" value="Znf_RING/FYVE/PHD"/>
</dbReference>
<dbReference type="InterPro" id="IPR001841">
    <property type="entry name" value="Znf_RING"/>
</dbReference>
<dbReference type="PROSITE" id="PS50011">
    <property type="entry name" value="PROTEIN_KINASE_DOM"/>
    <property type="match status" value="1"/>
</dbReference>
<feature type="domain" description="RING-type" evidence="9">
    <location>
        <begin position="6"/>
        <end position="51"/>
    </location>
</feature>
<evidence type="ECO:0000256" key="5">
    <source>
        <dbReference type="ARBA" id="ARBA00022833"/>
    </source>
</evidence>
<dbReference type="Pfam" id="PF00400">
    <property type="entry name" value="WD40"/>
    <property type="match status" value="2"/>
</dbReference>
<evidence type="ECO:0000256" key="1">
    <source>
        <dbReference type="ARBA" id="ARBA00022574"/>
    </source>
</evidence>
<dbReference type="PANTHER" id="PTHR44489">
    <property type="match status" value="1"/>
</dbReference>
<evidence type="ECO:0000256" key="4">
    <source>
        <dbReference type="ARBA" id="ARBA00022771"/>
    </source>
</evidence>
<evidence type="ECO:0000256" key="2">
    <source>
        <dbReference type="ARBA" id="ARBA00022723"/>
    </source>
</evidence>
<evidence type="ECO:0000313" key="11">
    <source>
        <dbReference type="Proteomes" id="UP001141806"/>
    </source>
</evidence>
<accession>A0A9Q0HHZ2</accession>
<keyword evidence="4 6" id="KW-0863">Zinc-finger</keyword>
<keyword evidence="2" id="KW-0479">Metal-binding</keyword>
<dbReference type="GO" id="GO:0005524">
    <property type="term" value="F:ATP binding"/>
    <property type="evidence" value="ECO:0007669"/>
    <property type="project" value="InterPro"/>
</dbReference>
<evidence type="ECO:0000259" key="8">
    <source>
        <dbReference type="PROSITE" id="PS50011"/>
    </source>
</evidence>
<organism evidence="10 11">
    <name type="scientific">Protea cynaroides</name>
    <dbReference type="NCBI Taxonomy" id="273540"/>
    <lineage>
        <taxon>Eukaryota</taxon>
        <taxon>Viridiplantae</taxon>
        <taxon>Streptophyta</taxon>
        <taxon>Embryophyta</taxon>
        <taxon>Tracheophyta</taxon>
        <taxon>Spermatophyta</taxon>
        <taxon>Magnoliopsida</taxon>
        <taxon>Proteales</taxon>
        <taxon>Proteaceae</taxon>
        <taxon>Protea</taxon>
    </lineage>
</organism>
<dbReference type="Pfam" id="PF13445">
    <property type="entry name" value="zf-RING_UBOX"/>
    <property type="match status" value="1"/>
</dbReference>
<dbReference type="InterPro" id="IPR019775">
    <property type="entry name" value="WD40_repeat_CS"/>
</dbReference>
<feature type="domain" description="Protein kinase" evidence="8">
    <location>
        <begin position="170"/>
        <end position="493"/>
    </location>
</feature>
<evidence type="ECO:0000259" key="9">
    <source>
        <dbReference type="PROSITE" id="PS50089"/>
    </source>
</evidence>
<keyword evidence="3" id="KW-0677">Repeat</keyword>
<dbReference type="InterPro" id="IPR001680">
    <property type="entry name" value="WD40_rpt"/>
</dbReference>
<dbReference type="PROSITE" id="PS50294">
    <property type="entry name" value="WD_REPEATS_REGION"/>
    <property type="match status" value="1"/>
</dbReference>
<dbReference type="CDD" id="cd16587">
    <property type="entry name" value="RING-HC_TRIM32_C-VII"/>
    <property type="match status" value="1"/>
</dbReference>
<proteinExistence type="predicted"/>
<dbReference type="Gene3D" id="3.30.40.10">
    <property type="entry name" value="Zinc/RING finger domain, C3HC4 (zinc finger)"/>
    <property type="match status" value="1"/>
</dbReference>
<dbReference type="InterPro" id="IPR011009">
    <property type="entry name" value="Kinase-like_dom_sf"/>
</dbReference>
<protein>
    <submittedName>
        <fullName evidence="10">Uncharacterized protein</fullName>
    </submittedName>
</protein>
<sequence length="869" mass="96481">MELPECPVCLQVYNSDDTVPRVLACGHSACEACLKQLPLRFSNTIRCPACTQLVKYPEFQGPSALPKNIDLLSFIDSQNPKNTNPSQSCNQTRILLTQSSADAPKSREFLPRLLWSQEFYSDWKDWILPVDSVSVVERGEGLLHCCALQGKIESSSLASESTRYCFPGENQLVSLVRVGNSSVPDSAFKLSYKARVMEALNRLKESERTELGLILRASLRQRRVCKVYGLWMNSEDGSVYLVCEKFNGDFTKRLSWLMNGDVGDNSDELTGLGRLNLEANGKLTAFAMVGTELCEALMGLHSEGLVSGCLAFSCFSVDDFGRIFVDINEILVMGRRVRRYISEAFRTKGDDCETEALLANLSDIQSFVSLELLFELLNYERITAETGNSGYSIGYGSDIWSLACILVRLLVGDRSTEELFKGFYIISLKVSDENSGGYLSVYEGWMEKVSSELETCLGSKFSSLQQVLCRCLNFDPANRPHATEIWRCIRELLINPHNDTVASLDATFVHKNMVHCFIVGDMCHLHKETDKVQENQNRDGLQSDGSSGADVDQVGDGKVGRDLINGLCVGSLNSINLQAHLDCITKLAVGGGFLFSSSYDKTVNVWNLQDFSHLQSLKGHEHRVMDIVFVDSNEPLCISADNGGGIFVWSIGISVDQKPLRTWYEPKDWRYSGIHSLAIFETEQLYTGSGDKSIKAWSLQDYSLTCTMTGHKSIVSSLEVYDGVLYSGSWDGTIRLWSLNDHSPLAVLGDDMQGNVNPVLSLSVGRDLLVASYENGCVKMWRDDVIMRSSQIHSGAILSLAMDGKWIFMGGWDKIIDVQELSGDDLQIDIRSLGSITCDSVPTALLFWQGKLFVGFAGGVIKVYIMNYD</sequence>
<dbReference type="GO" id="GO:0004672">
    <property type="term" value="F:protein kinase activity"/>
    <property type="evidence" value="ECO:0007669"/>
    <property type="project" value="InterPro"/>
</dbReference>
<dbReference type="PRINTS" id="PR00320">
    <property type="entry name" value="GPROTEINBRPT"/>
</dbReference>
<dbReference type="PANTHER" id="PTHR44489:SF11">
    <property type="entry name" value="WD REPEAT DOMAIN 86"/>
    <property type="match status" value="1"/>
</dbReference>
<dbReference type="EMBL" id="JAMYWD010000007">
    <property type="protein sequence ID" value="KAJ4965020.1"/>
    <property type="molecule type" value="Genomic_DNA"/>
</dbReference>
<keyword evidence="5" id="KW-0862">Zinc</keyword>
<dbReference type="SUPFAM" id="SSF50978">
    <property type="entry name" value="WD40 repeat-like"/>
    <property type="match status" value="1"/>
</dbReference>
<dbReference type="InterPro" id="IPR015943">
    <property type="entry name" value="WD40/YVTN_repeat-like_dom_sf"/>
</dbReference>
<feature type="repeat" description="WD" evidence="7">
    <location>
        <begin position="577"/>
        <end position="616"/>
    </location>
</feature>
<dbReference type="PROSITE" id="PS50082">
    <property type="entry name" value="WD_REPEATS_2"/>
    <property type="match status" value="2"/>
</dbReference>
<dbReference type="InterPro" id="IPR020472">
    <property type="entry name" value="WD40_PAC1"/>
</dbReference>
<name>A0A9Q0HHZ2_9MAGN</name>
<keyword evidence="11" id="KW-1185">Reference proteome</keyword>
<dbReference type="InterPro" id="IPR000719">
    <property type="entry name" value="Prot_kinase_dom"/>
</dbReference>
<dbReference type="SMART" id="SM00184">
    <property type="entry name" value="RING"/>
    <property type="match status" value="1"/>
</dbReference>
<dbReference type="InterPro" id="IPR027370">
    <property type="entry name" value="Znf-RING_euk"/>
</dbReference>
<dbReference type="SUPFAM" id="SSF57850">
    <property type="entry name" value="RING/U-box"/>
    <property type="match status" value="1"/>
</dbReference>
<dbReference type="Proteomes" id="UP001141806">
    <property type="component" value="Unassembled WGS sequence"/>
</dbReference>
<reference evidence="10" key="1">
    <citation type="journal article" date="2023" name="Plant J.">
        <title>The genome of the king protea, Protea cynaroides.</title>
        <authorList>
            <person name="Chang J."/>
            <person name="Duong T.A."/>
            <person name="Schoeman C."/>
            <person name="Ma X."/>
            <person name="Roodt D."/>
            <person name="Barker N."/>
            <person name="Li Z."/>
            <person name="Van de Peer Y."/>
            <person name="Mizrachi E."/>
        </authorList>
    </citation>
    <scope>NUCLEOTIDE SEQUENCE</scope>
    <source>
        <tissue evidence="10">Young leaves</tissue>
    </source>
</reference>